<keyword evidence="8 11" id="KW-0067">ATP-binding</keyword>
<dbReference type="InterPro" id="IPR004821">
    <property type="entry name" value="Cyt_trans-like"/>
</dbReference>
<dbReference type="UniPathway" id="UPA00253">
    <property type="reaction ID" value="UER00332"/>
</dbReference>
<evidence type="ECO:0000256" key="3">
    <source>
        <dbReference type="ARBA" id="ARBA00009014"/>
    </source>
</evidence>
<dbReference type="CDD" id="cd02165">
    <property type="entry name" value="NMNAT"/>
    <property type="match status" value="1"/>
</dbReference>
<keyword evidence="7 11" id="KW-0547">Nucleotide-binding</keyword>
<evidence type="ECO:0000313" key="14">
    <source>
        <dbReference type="Proteomes" id="UP000294980"/>
    </source>
</evidence>
<evidence type="ECO:0000256" key="2">
    <source>
        <dbReference type="ARBA" id="ARBA00005019"/>
    </source>
</evidence>
<keyword evidence="6 11" id="KW-0548">Nucleotidyltransferase</keyword>
<evidence type="ECO:0000256" key="5">
    <source>
        <dbReference type="ARBA" id="ARBA00022679"/>
    </source>
</evidence>
<protein>
    <recommendedName>
        <fullName evidence="11">Probable nicotinate-nucleotide adenylyltransferase</fullName>
        <ecNumber evidence="11">2.7.7.18</ecNumber>
    </recommendedName>
    <alternativeName>
        <fullName evidence="11">Deamido-NAD(+) diphosphorylase</fullName>
    </alternativeName>
    <alternativeName>
        <fullName evidence="11">Deamido-NAD(+) pyrophosphorylase</fullName>
    </alternativeName>
    <alternativeName>
        <fullName evidence="11">Nicotinate mononucleotide adenylyltransferase</fullName>
        <shortName evidence="11">NaMN adenylyltransferase</shortName>
    </alternativeName>
</protein>
<feature type="domain" description="Cytidyltransferase-like" evidence="12">
    <location>
        <begin position="12"/>
        <end position="189"/>
    </location>
</feature>
<evidence type="ECO:0000256" key="4">
    <source>
        <dbReference type="ARBA" id="ARBA00022642"/>
    </source>
</evidence>
<dbReference type="AlphaFoldDB" id="A0A4R2LD53"/>
<dbReference type="InterPro" id="IPR014729">
    <property type="entry name" value="Rossmann-like_a/b/a_fold"/>
</dbReference>
<comment type="catalytic activity">
    <reaction evidence="10 11">
        <text>nicotinate beta-D-ribonucleotide + ATP + H(+) = deamido-NAD(+) + diphosphate</text>
        <dbReference type="Rhea" id="RHEA:22860"/>
        <dbReference type="ChEBI" id="CHEBI:15378"/>
        <dbReference type="ChEBI" id="CHEBI:30616"/>
        <dbReference type="ChEBI" id="CHEBI:33019"/>
        <dbReference type="ChEBI" id="CHEBI:57502"/>
        <dbReference type="ChEBI" id="CHEBI:58437"/>
        <dbReference type="EC" id="2.7.7.18"/>
    </reaction>
</comment>
<evidence type="ECO:0000259" key="12">
    <source>
        <dbReference type="Pfam" id="PF01467"/>
    </source>
</evidence>
<keyword evidence="9 11" id="KW-0520">NAD</keyword>
<dbReference type="OrthoDB" id="5295945at2"/>
<reference evidence="13 14" key="1">
    <citation type="submission" date="2019-03" db="EMBL/GenBank/DDBJ databases">
        <title>Genomic Encyclopedia of Type Strains, Phase IV (KMG-IV): sequencing the most valuable type-strain genomes for metagenomic binning, comparative biology and taxonomic classification.</title>
        <authorList>
            <person name="Goeker M."/>
        </authorList>
    </citation>
    <scope>NUCLEOTIDE SEQUENCE [LARGE SCALE GENOMIC DNA]</scope>
    <source>
        <strain evidence="13 14">DSM 23344</strain>
    </source>
</reference>
<gene>
    <name evidence="11" type="primary">nadD</name>
    <name evidence="13" type="ORF">EV688_103291</name>
</gene>
<dbReference type="NCBIfam" id="TIGR00125">
    <property type="entry name" value="cyt_tran_rel"/>
    <property type="match status" value="1"/>
</dbReference>
<evidence type="ECO:0000256" key="1">
    <source>
        <dbReference type="ARBA" id="ARBA00002324"/>
    </source>
</evidence>
<comment type="similarity">
    <text evidence="3 11">Belongs to the NadD family.</text>
</comment>
<sequence>MSESQAANALAVFGGTFNPVHLGHLRSAIELLEHLPASELRFMPCSLPPHREPPGISARQRAAMIELAIAGEPRFSCDTRELERAGPSYTIDSLDSLRQEIGGQRSLILVMGCDALLGLDRWHRWQELLEHCHIAAIARPGWEWPRDGELAAYLESRESKAPELTARPAGGVHITSLRPLEISATEIRRLLQSGRSARYLVPDAVHTYIHQHRLYTQ</sequence>
<comment type="function">
    <text evidence="1 11">Catalyzes the reversible adenylation of nicotinate mononucleotide (NaMN) to nicotinic acid adenine dinucleotide (NaAD).</text>
</comment>
<keyword evidence="5 11" id="KW-0808">Transferase</keyword>
<dbReference type="PANTHER" id="PTHR39321:SF3">
    <property type="entry name" value="PHOSPHOPANTETHEINE ADENYLYLTRANSFERASE"/>
    <property type="match status" value="1"/>
</dbReference>
<dbReference type="NCBIfam" id="NF000839">
    <property type="entry name" value="PRK00071.1-1"/>
    <property type="match status" value="1"/>
</dbReference>
<keyword evidence="4 11" id="KW-0662">Pyridine nucleotide biosynthesis</keyword>
<dbReference type="EMBL" id="SLWX01000003">
    <property type="protein sequence ID" value="TCO77275.1"/>
    <property type="molecule type" value="Genomic_DNA"/>
</dbReference>
<evidence type="ECO:0000256" key="6">
    <source>
        <dbReference type="ARBA" id="ARBA00022695"/>
    </source>
</evidence>
<evidence type="ECO:0000256" key="8">
    <source>
        <dbReference type="ARBA" id="ARBA00022840"/>
    </source>
</evidence>
<evidence type="ECO:0000256" key="11">
    <source>
        <dbReference type="HAMAP-Rule" id="MF_00244"/>
    </source>
</evidence>
<dbReference type="HAMAP" id="MF_00244">
    <property type="entry name" value="NaMN_adenylyltr"/>
    <property type="match status" value="1"/>
</dbReference>
<dbReference type="Pfam" id="PF01467">
    <property type="entry name" value="CTP_transf_like"/>
    <property type="match status" value="1"/>
</dbReference>
<dbReference type="GO" id="GO:0005524">
    <property type="term" value="F:ATP binding"/>
    <property type="evidence" value="ECO:0007669"/>
    <property type="project" value="UniProtKB-KW"/>
</dbReference>
<proteinExistence type="inferred from homology"/>
<accession>A0A4R2LD53</accession>
<evidence type="ECO:0000256" key="7">
    <source>
        <dbReference type="ARBA" id="ARBA00022741"/>
    </source>
</evidence>
<comment type="caution">
    <text evidence="13">The sequence shown here is derived from an EMBL/GenBank/DDBJ whole genome shotgun (WGS) entry which is preliminary data.</text>
</comment>
<evidence type="ECO:0000256" key="10">
    <source>
        <dbReference type="ARBA" id="ARBA00048721"/>
    </source>
</evidence>
<dbReference type="NCBIfam" id="NF000840">
    <property type="entry name" value="PRK00071.1-3"/>
    <property type="match status" value="1"/>
</dbReference>
<dbReference type="InterPro" id="IPR005248">
    <property type="entry name" value="NadD/NMNAT"/>
</dbReference>
<dbReference type="Proteomes" id="UP000294980">
    <property type="component" value="Unassembled WGS sequence"/>
</dbReference>
<dbReference type="EC" id="2.7.7.18" evidence="11"/>
<dbReference type="GO" id="GO:0009435">
    <property type="term" value="P:NAD+ biosynthetic process"/>
    <property type="evidence" value="ECO:0007669"/>
    <property type="project" value="UniProtKB-UniRule"/>
</dbReference>
<dbReference type="GO" id="GO:0004515">
    <property type="term" value="F:nicotinate-nucleotide adenylyltransferase activity"/>
    <property type="evidence" value="ECO:0007669"/>
    <property type="project" value="UniProtKB-UniRule"/>
</dbReference>
<evidence type="ECO:0000313" key="13">
    <source>
        <dbReference type="EMBL" id="TCO77275.1"/>
    </source>
</evidence>
<dbReference type="SUPFAM" id="SSF52374">
    <property type="entry name" value="Nucleotidylyl transferase"/>
    <property type="match status" value="1"/>
</dbReference>
<organism evidence="13 14">
    <name type="scientific">Chromatocurvus halotolerans</name>
    <dbReference type="NCBI Taxonomy" id="1132028"/>
    <lineage>
        <taxon>Bacteria</taxon>
        <taxon>Pseudomonadati</taxon>
        <taxon>Pseudomonadota</taxon>
        <taxon>Gammaproteobacteria</taxon>
        <taxon>Cellvibrionales</taxon>
        <taxon>Halieaceae</taxon>
        <taxon>Chromatocurvus</taxon>
    </lineage>
</organism>
<comment type="pathway">
    <text evidence="2 11">Cofactor biosynthesis; NAD(+) biosynthesis; deamido-NAD(+) from nicotinate D-ribonucleotide: step 1/1.</text>
</comment>
<name>A0A4R2LD53_9GAMM</name>
<dbReference type="RefSeq" id="WP_117317022.1">
    <property type="nucleotide sequence ID" value="NZ_QQSW01000007.1"/>
</dbReference>
<dbReference type="PANTHER" id="PTHR39321">
    <property type="entry name" value="NICOTINATE-NUCLEOTIDE ADENYLYLTRANSFERASE-RELATED"/>
    <property type="match status" value="1"/>
</dbReference>
<evidence type="ECO:0000256" key="9">
    <source>
        <dbReference type="ARBA" id="ARBA00023027"/>
    </source>
</evidence>
<dbReference type="NCBIfam" id="TIGR00482">
    <property type="entry name" value="nicotinate (nicotinamide) nucleotide adenylyltransferase"/>
    <property type="match status" value="1"/>
</dbReference>
<dbReference type="Gene3D" id="3.40.50.620">
    <property type="entry name" value="HUPs"/>
    <property type="match status" value="1"/>
</dbReference>
<keyword evidence="14" id="KW-1185">Reference proteome</keyword>